<dbReference type="EMBL" id="JAPDRQ010000339">
    <property type="protein sequence ID" value="KAJ9650459.1"/>
    <property type="molecule type" value="Genomic_DNA"/>
</dbReference>
<evidence type="ECO:0000313" key="2">
    <source>
        <dbReference type="Proteomes" id="UP001172386"/>
    </source>
</evidence>
<keyword evidence="2" id="KW-1185">Reference proteome</keyword>
<organism evidence="1 2">
    <name type="scientific">Neophaeococcomyces mojaviensis</name>
    <dbReference type="NCBI Taxonomy" id="3383035"/>
    <lineage>
        <taxon>Eukaryota</taxon>
        <taxon>Fungi</taxon>
        <taxon>Dikarya</taxon>
        <taxon>Ascomycota</taxon>
        <taxon>Pezizomycotina</taxon>
        <taxon>Eurotiomycetes</taxon>
        <taxon>Chaetothyriomycetidae</taxon>
        <taxon>Chaetothyriales</taxon>
        <taxon>Chaetothyriales incertae sedis</taxon>
        <taxon>Neophaeococcomyces</taxon>
    </lineage>
</organism>
<name>A0ACC2ZS68_9EURO</name>
<proteinExistence type="predicted"/>
<protein>
    <submittedName>
        <fullName evidence="1">Uncharacterized protein</fullName>
    </submittedName>
</protein>
<dbReference type="Proteomes" id="UP001172386">
    <property type="component" value="Unassembled WGS sequence"/>
</dbReference>
<accession>A0ACC2ZS68</accession>
<reference evidence="1" key="1">
    <citation type="submission" date="2022-10" db="EMBL/GenBank/DDBJ databases">
        <title>Culturing micro-colonial fungi from biological soil crusts in the Mojave desert and describing Neophaeococcomyces mojavensis, and introducing the new genera and species Taxawa tesnikishii.</title>
        <authorList>
            <person name="Kurbessoian T."/>
            <person name="Stajich J.E."/>
        </authorList>
    </citation>
    <scope>NUCLEOTIDE SEQUENCE</scope>
    <source>
        <strain evidence="1">JES_112</strain>
    </source>
</reference>
<gene>
    <name evidence="1" type="ORF">H2198_010235</name>
</gene>
<sequence length="315" mass="35004">MSSDSSSNDAWAGFKLWYYTPSPAAAGIYAAVFALLTGYHAFRLIQRRTWFCIPFVVGGLFELIGYIARGLAHNNKDSVPIYTIQSLLLLLAPILFAASVYMILGRLVRVLHGEAYTLIRVNWLTKIFVGGDIFCFMIQGAGGGLLASADTKAEVDRDNNIILGGLVLQIIIFCIFVAVAVVFQMRMNKRPTEAAISGPLGGAKWKRLMLGLYATSVLITTRNLFRVIEYGLGNGNYLLSHEVFLVVFDGLLMIFVLAICVMWYDREISKGKPSKKQNAAYRLESPEAMLEDGRQQNGMKKTMRHGESEPARPWS</sequence>
<comment type="caution">
    <text evidence="1">The sequence shown here is derived from an EMBL/GenBank/DDBJ whole genome shotgun (WGS) entry which is preliminary data.</text>
</comment>
<evidence type="ECO:0000313" key="1">
    <source>
        <dbReference type="EMBL" id="KAJ9650459.1"/>
    </source>
</evidence>